<feature type="domain" description="Amidohydrolase-related" evidence="2">
    <location>
        <begin position="16"/>
        <end position="321"/>
    </location>
</feature>
<dbReference type="SUPFAM" id="SSF51556">
    <property type="entry name" value="Metallo-dependent hydrolases"/>
    <property type="match status" value="1"/>
</dbReference>
<sequence length="327" mass="36069">MIPSEELPLDPDLPIIDAHHHLWERAPLEGYMPYTIDQFADEILRSGHNVIASVYNDSLVGYRTSGPEHLRVVGEVESVEKTVAGYARRNGRLPGLCAGIVGTANLTMGRAVEEVLDEFAAVSPRFRGIRHMTAFADELPNWGCDQGQVMLRPSFKEGLAALARKGMTFDAWLFQDQLLEVVDIANAVPDVVIIVNHLGGPRGTGRYQGRLKEAFADWKTNLEAVATCPNVIIKLGGMNIVTTGMAVQSAAEANELHRRHILTAIDLFGPDRCMFESNAPVDSQIISYGNLWNSFKRITADFSVSDRTKLFSQTAASIYRIELNSES</sequence>
<dbReference type="AlphaFoldDB" id="A0A1L3ZSM9"/>
<evidence type="ECO:0000259" key="2">
    <source>
        <dbReference type="Pfam" id="PF04909"/>
    </source>
</evidence>
<dbReference type="InterPro" id="IPR032466">
    <property type="entry name" value="Metal_Hydrolase"/>
</dbReference>
<comment type="similarity">
    <text evidence="1">Belongs to the metallo-dependent hydrolases superfamily.</text>
</comment>
<dbReference type="Pfam" id="PF04909">
    <property type="entry name" value="Amidohydro_2"/>
    <property type="match status" value="1"/>
</dbReference>
<dbReference type="Proteomes" id="UP000182063">
    <property type="component" value="Chromosome"/>
</dbReference>
<dbReference type="Gene3D" id="3.20.20.140">
    <property type="entry name" value="Metal-dependent hydrolases"/>
    <property type="match status" value="1"/>
</dbReference>
<accession>A0A1L3ZSM9</accession>
<dbReference type="PANTHER" id="PTHR43569:SF1">
    <property type="entry name" value="BLL3371 PROTEIN"/>
    <property type="match status" value="1"/>
</dbReference>
<reference evidence="4" key="1">
    <citation type="submission" date="2016-11" db="EMBL/GenBank/DDBJ databases">
        <title>Complete Genome Sequence of alachlor-degrading Sphingomonas sp. strain JJ-A5.</title>
        <authorList>
            <person name="Lee H."/>
            <person name="Ka J.-O."/>
        </authorList>
    </citation>
    <scope>NUCLEOTIDE SEQUENCE [LARGE SCALE GENOMIC DNA]</scope>
    <source>
        <strain evidence="4">JJ-A5</strain>
    </source>
</reference>
<dbReference type="OrthoDB" id="9787654at2"/>
<protein>
    <recommendedName>
        <fullName evidence="2">Amidohydrolase-related domain-containing protein</fullName>
    </recommendedName>
</protein>
<keyword evidence="4" id="KW-1185">Reference proteome</keyword>
<name>A0A1L3ZSM9_9SPHN</name>
<dbReference type="RefSeq" id="WP_072596203.1">
    <property type="nucleotide sequence ID" value="NZ_CP018221.1"/>
</dbReference>
<dbReference type="GO" id="GO:0016787">
    <property type="term" value="F:hydrolase activity"/>
    <property type="evidence" value="ECO:0007669"/>
    <property type="project" value="InterPro"/>
</dbReference>
<organism evidence="3 4">
    <name type="scientific">Tardibacter chloracetimidivorans</name>
    <dbReference type="NCBI Taxonomy" id="1921510"/>
    <lineage>
        <taxon>Bacteria</taxon>
        <taxon>Pseudomonadati</taxon>
        <taxon>Pseudomonadota</taxon>
        <taxon>Alphaproteobacteria</taxon>
        <taxon>Sphingomonadales</taxon>
        <taxon>Sphingomonadaceae</taxon>
        <taxon>Tardibacter</taxon>
    </lineage>
</organism>
<proteinExistence type="inferred from homology"/>
<evidence type="ECO:0000256" key="1">
    <source>
        <dbReference type="ARBA" id="ARBA00038310"/>
    </source>
</evidence>
<dbReference type="STRING" id="1921510.BSL82_04375"/>
<dbReference type="EMBL" id="CP018221">
    <property type="protein sequence ID" value="API58641.1"/>
    <property type="molecule type" value="Genomic_DNA"/>
</dbReference>
<dbReference type="KEGG" id="sphj:BSL82_04375"/>
<dbReference type="InterPro" id="IPR052350">
    <property type="entry name" value="Metallo-dep_Lactonases"/>
</dbReference>
<evidence type="ECO:0000313" key="4">
    <source>
        <dbReference type="Proteomes" id="UP000182063"/>
    </source>
</evidence>
<dbReference type="InterPro" id="IPR006680">
    <property type="entry name" value="Amidohydro-rel"/>
</dbReference>
<gene>
    <name evidence="3" type="ORF">BSL82_04375</name>
</gene>
<evidence type="ECO:0000313" key="3">
    <source>
        <dbReference type="EMBL" id="API58641.1"/>
    </source>
</evidence>
<dbReference type="PANTHER" id="PTHR43569">
    <property type="entry name" value="AMIDOHYDROLASE"/>
    <property type="match status" value="1"/>
</dbReference>